<dbReference type="InterPro" id="IPR052172">
    <property type="entry name" value="UxaA_altronate/galactarate_dh"/>
</dbReference>
<keyword evidence="2" id="KW-0456">Lyase</keyword>
<protein>
    <submittedName>
        <fullName evidence="5">Altronate hydrolase</fullName>
    </submittedName>
</protein>
<evidence type="ECO:0000256" key="1">
    <source>
        <dbReference type="ARBA" id="ARBA00010986"/>
    </source>
</evidence>
<dbReference type="KEGG" id="hli:HLI_20650"/>
<dbReference type="RefSeq" id="WP_128526716.1">
    <property type="nucleotide sequence ID" value="NZ_CP026118.1"/>
</dbReference>
<feature type="domain" description="D-galactarate/Altronate dehydratase second" evidence="3">
    <location>
        <begin position="7"/>
        <end position="133"/>
    </location>
</feature>
<dbReference type="InterPro" id="IPR007392">
    <property type="entry name" value="GD_AH_second"/>
</dbReference>
<sequence>MNYSYEGFKRDDGTAGTRNYVGIVSSVICSSAVVREISEKVSGTIPIVHANGCAQLGDDLKLTKNMLVGMSANPNIHSALLVGLGCETNQVSGLLKQIPKTKPIKGIGIQQLAGGTNTVQKGISIAEKWAEEAMEQERTKLSLSSLTVGVLNVDADHDSLTETGPVIGNVVNRLVENDANVIMGLSKTLAPAGLLLSERMVDITEKEKMISTSKGLNRLRWKDPTIEDTNGNEYTEEQTNLAVLESEMTGSVPINSILDYGEIPKENGLHLMKISSNIVESLSKMASSGCNIVLVVSKRGVLTGSIALPCMTVTPQSNKGSFDELIDYTIKGSNVHQESERIIEELLEVCSGKQTEVEMLELGEFSIPHLGTTY</sequence>
<dbReference type="GO" id="GO:0016829">
    <property type="term" value="F:lyase activity"/>
    <property type="evidence" value="ECO:0007669"/>
    <property type="project" value="UniProtKB-KW"/>
</dbReference>
<evidence type="ECO:0000259" key="3">
    <source>
        <dbReference type="Pfam" id="PF04295"/>
    </source>
</evidence>
<evidence type="ECO:0000313" key="6">
    <source>
        <dbReference type="Proteomes" id="UP000287756"/>
    </source>
</evidence>
<evidence type="ECO:0000313" key="5">
    <source>
        <dbReference type="EMBL" id="QAS54454.1"/>
    </source>
</evidence>
<name>A0A410MI96_9BACI</name>
<dbReference type="GO" id="GO:0019698">
    <property type="term" value="P:D-galacturonate catabolic process"/>
    <property type="evidence" value="ECO:0007669"/>
    <property type="project" value="TreeGrafter"/>
</dbReference>
<dbReference type="Proteomes" id="UP000287756">
    <property type="component" value="Chromosome"/>
</dbReference>
<reference evidence="5 6" key="1">
    <citation type="submission" date="2018-01" db="EMBL/GenBank/DDBJ databases">
        <title>The whole genome sequencing and assembly of Halobacillus litoralis ERB031 strain.</title>
        <authorList>
            <person name="Lee S.-J."/>
            <person name="Park M.-K."/>
            <person name="Kim J.-Y."/>
            <person name="Lee Y.-J."/>
            <person name="Yi H."/>
            <person name="Bahn Y.-S."/>
            <person name="Kim J.F."/>
            <person name="Lee D.-W."/>
        </authorList>
    </citation>
    <scope>NUCLEOTIDE SEQUENCE [LARGE SCALE GENOMIC DNA]</scope>
    <source>
        <strain evidence="5 6">ERB 031</strain>
    </source>
</reference>
<accession>A0A410MI96</accession>
<keyword evidence="5" id="KW-0378">Hydrolase</keyword>
<dbReference type="Pfam" id="PF04295">
    <property type="entry name" value="GD_AH_second"/>
    <property type="match status" value="1"/>
</dbReference>
<organism evidence="5 6">
    <name type="scientific">Halobacillus litoralis</name>
    <dbReference type="NCBI Taxonomy" id="45668"/>
    <lineage>
        <taxon>Bacteria</taxon>
        <taxon>Bacillati</taxon>
        <taxon>Bacillota</taxon>
        <taxon>Bacilli</taxon>
        <taxon>Bacillales</taxon>
        <taxon>Bacillaceae</taxon>
        <taxon>Halobacillus</taxon>
    </lineage>
</organism>
<feature type="domain" description="D-galactarate/Altronate dehydratase C-terminal" evidence="4">
    <location>
        <begin position="144"/>
        <end position="371"/>
    </location>
</feature>
<comment type="similarity">
    <text evidence="1">Belongs to the UxaA family.</text>
</comment>
<dbReference type="PANTHER" id="PTHR30536">
    <property type="entry name" value="ALTRONATE/GALACTARATE DEHYDRATASE"/>
    <property type="match status" value="1"/>
</dbReference>
<gene>
    <name evidence="5" type="ORF">HLI_20650</name>
</gene>
<dbReference type="InterPro" id="IPR048332">
    <property type="entry name" value="GD_AH_C"/>
</dbReference>
<proteinExistence type="inferred from homology"/>
<dbReference type="AlphaFoldDB" id="A0A410MI96"/>
<dbReference type="Pfam" id="PF20629">
    <property type="entry name" value="GD_AH_C"/>
    <property type="match status" value="1"/>
</dbReference>
<dbReference type="EMBL" id="CP026118">
    <property type="protein sequence ID" value="QAS54454.1"/>
    <property type="molecule type" value="Genomic_DNA"/>
</dbReference>
<dbReference type="GO" id="GO:0016787">
    <property type="term" value="F:hydrolase activity"/>
    <property type="evidence" value="ECO:0007669"/>
    <property type="project" value="UniProtKB-KW"/>
</dbReference>
<dbReference type="PANTHER" id="PTHR30536:SF5">
    <property type="entry name" value="ALTRONATE DEHYDRATASE"/>
    <property type="match status" value="1"/>
</dbReference>
<evidence type="ECO:0000259" key="4">
    <source>
        <dbReference type="Pfam" id="PF20629"/>
    </source>
</evidence>
<evidence type="ECO:0000256" key="2">
    <source>
        <dbReference type="ARBA" id="ARBA00023239"/>
    </source>
</evidence>
<dbReference type="OrthoDB" id="9804574at2"/>